<evidence type="ECO:0000313" key="1">
    <source>
        <dbReference type="EMBL" id="CEG59260.1"/>
    </source>
</evidence>
<gene>
    <name evidence="1" type="ORF">LFA_pA0159</name>
</gene>
<proteinExistence type="predicted"/>
<evidence type="ECO:0000313" key="2">
    <source>
        <dbReference type="Proteomes" id="UP000032430"/>
    </source>
</evidence>
<sequence length="478" mass="54923">MQGRNELIKDRKWSYVHNTQFTENLEEYVQRKVKNDFLAPNNRDQILKPVLHLGFVTSNMETRTSINLRVSCYLNDNGEKSFKIFTSYSTNNNSAFEYFKSNLNESWIEISNNNYFTYVETNELFEQEEIGYFIEEVNKYYHLPSDLYHELQTAAGISDSLHSSSSFASQLANKKKIQQEKYEDMADARSNHNQNGSCNLIFTDSHFDATVWKVIKKISPKLKSLGYNCFFMEAPEGTTMHDDIDNHRMYIEQRIDKNIIILKLKADLGQLPKEYFYSNEENILATRAYFSKISAIECLQNFTKENLEYAGIDCKELINPSTHDYMASEEGMAKRNHKMASAYLASSNPVFGLIGWKHALGMQNEILLQLSLPEAQKKFCFIHVYSESPLDEDEANFLARKFEFPLGVTLINAKEMSEDKIIELILESACPKNPSCDSALSDFSIFRNQICITPSATADWQVNTDTTTCKEFQPAGPG</sequence>
<dbReference type="RefSeq" id="WP_045097849.1">
    <property type="nucleotide sequence ID" value="NZ_LN614828.1"/>
</dbReference>
<dbReference type="HOGENOM" id="CLU_570841_0_0_6"/>
<reference evidence="2" key="1">
    <citation type="submission" date="2014-09" db="EMBL/GenBank/DDBJ databases">
        <authorList>
            <person name="Gomez-Valero L."/>
        </authorList>
    </citation>
    <scope>NUCLEOTIDE SEQUENCE [LARGE SCALE GENOMIC DNA]</scope>
    <source>
        <strain evidence="2">ATCC700992</strain>
        <plasmid evidence="2">LLAP10_pA</plasmid>
    </source>
</reference>
<keyword evidence="1" id="KW-0614">Plasmid</keyword>
<organism evidence="1 2">
    <name type="scientific">Legionella fallonii LLAP-10</name>
    <dbReference type="NCBI Taxonomy" id="1212491"/>
    <lineage>
        <taxon>Bacteria</taxon>
        <taxon>Pseudomonadati</taxon>
        <taxon>Pseudomonadota</taxon>
        <taxon>Gammaproteobacteria</taxon>
        <taxon>Legionellales</taxon>
        <taxon>Legionellaceae</taxon>
        <taxon>Legionella</taxon>
    </lineage>
</organism>
<keyword evidence="2" id="KW-1185">Reference proteome</keyword>
<geneLocation type="plasmid" evidence="2">
    <name>LLAP10_pA</name>
</geneLocation>
<dbReference type="KEGG" id="lfa:LFA_pA0159"/>
<accession>A0A098GBB2</accession>
<dbReference type="EMBL" id="LN614828">
    <property type="protein sequence ID" value="CEG59260.1"/>
    <property type="molecule type" value="Genomic_DNA"/>
</dbReference>
<dbReference type="AlphaFoldDB" id="A0A098GBB2"/>
<protein>
    <submittedName>
        <fullName evidence="1">Uncharacterized protein</fullName>
    </submittedName>
</protein>
<name>A0A098GBB2_9GAMM</name>
<dbReference type="Proteomes" id="UP000032430">
    <property type="component" value="Plasmid II"/>
</dbReference>